<dbReference type="Proteomes" id="UP001333996">
    <property type="component" value="Unassembled WGS sequence"/>
</dbReference>
<keyword evidence="1" id="KW-0175">Coiled coil</keyword>
<feature type="compositionally biased region" description="Polar residues" evidence="2">
    <location>
        <begin position="56"/>
        <end position="67"/>
    </location>
</feature>
<accession>A0ABU7FPT3</accession>
<evidence type="ECO:0000313" key="4">
    <source>
        <dbReference type="Proteomes" id="UP001333996"/>
    </source>
</evidence>
<sequence length="82" mass="8802">MPLDPDKHSDPAAASASLAAEAALLEARLRMLQEAIDTVDARIEAIHDALRHLHTTAPTSAETANSQERCEPSGDRMGKTVR</sequence>
<organism evidence="3 4">
    <name type="scientific">Streptomyces chiangmaiensis</name>
    <dbReference type="NCBI Taxonomy" id="766497"/>
    <lineage>
        <taxon>Bacteria</taxon>
        <taxon>Bacillati</taxon>
        <taxon>Actinomycetota</taxon>
        <taxon>Actinomycetes</taxon>
        <taxon>Kitasatosporales</taxon>
        <taxon>Streptomycetaceae</taxon>
        <taxon>Streptomyces</taxon>
    </lineage>
</organism>
<dbReference type="RefSeq" id="WP_329510479.1">
    <property type="nucleotide sequence ID" value="NZ_BAAAYZ010000236.1"/>
</dbReference>
<comment type="caution">
    <text evidence="3">The sequence shown here is derived from an EMBL/GenBank/DDBJ whole genome shotgun (WGS) entry which is preliminary data.</text>
</comment>
<feature type="coiled-coil region" evidence="1">
    <location>
        <begin position="15"/>
        <end position="42"/>
    </location>
</feature>
<gene>
    <name evidence="3" type="ORF">VXC91_29945</name>
</gene>
<protein>
    <submittedName>
        <fullName evidence="3">Uncharacterized protein</fullName>
    </submittedName>
</protein>
<name>A0ABU7FPT3_9ACTN</name>
<feature type="region of interest" description="Disordered" evidence="2">
    <location>
        <begin position="54"/>
        <end position="82"/>
    </location>
</feature>
<dbReference type="EMBL" id="JAYWVC010000137">
    <property type="protein sequence ID" value="MED7826077.1"/>
    <property type="molecule type" value="Genomic_DNA"/>
</dbReference>
<keyword evidence="4" id="KW-1185">Reference proteome</keyword>
<proteinExistence type="predicted"/>
<evidence type="ECO:0000313" key="3">
    <source>
        <dbReference type="EMBL" id="MED7826077.1"/>
    </source>
</evidence>
<reference evidence="3" key="1">
    <citation type="submission" date="2024-01" db="EMBL/GenBank/DDBJ databases">
        <title>First draft genome sequence data of TA4-1, the type strain of Gram-positive actinobacterium Streptomyces chiangmaiensis.</title>
        <authorList>
            <person name="Yasawong M."/>
            <person name="Nantapong N."/>
        </authorList>
    </citation>
    <scope>NUCLEOTIDE SEQUENCE</scope>
    <source>
        <strain evidence="3">TA4-1</strain>
    </source>
</reference>
<evidence type="ECO:0000256" key="2">
    <source>
        <dbReference type="SAM" id="MobiDB-lite"/>
    </source>
</evidence>
<evidence type="ECO:0000256" key="1">
    <source>
        <dbReference type="SAM" id="Coils"/>
    </source>
</evidence>
<feature type="compositionally biased region" description="Basic and acidic residues" evidence="2">
    <location>
        <begin position="68"/>
        <end position="82"/>
    </location>
</feature>